<keyword evidence="1" id="KW-0175">Coiled coil</keyword>
<name>A0AAV3NU97_LITER</name>
<proteinExistence type="predicted"/>
<evidence type="ECO:0000313" key="2">
    <source>
        <dbReference type="EMBL" id="GAA0142498.1"/>
    </source>
</evidence>
<dbReference type="Proteomes" id="UP001454036">
    <property type="component" value="Unassembled WGS sequence"/>
</dbReference>
<evidence type="ECO:0000256" key="1">
    <source>
        <dbReference type="SAM" id="Coils"/>
    </source>
</evidence>
<organism evidence="2 3">
    <name type="scientific">Lithospermum erythrorhizon</name>
    <name type="common">Purple gromwell</name>
    <name type="synonym">Lithospermum officinale var. erythrorhizon</name>
    <dbReference type="NCBI Taxonomy" id="34254"/>
    <lineage>
        <taxon>Eukaryota</taxon>
        <taxon>Viridiplantae</taxon>
        <taxon>Streptophyta</taxon>
        <taxon>Embryophyta</taxon>
        <taxon>Tracheophyta</taxon>
        <taxon>Spermatophyta</taxon>
        <taxon>Magnoliopsida</taxon>
        <taxon>eudicotyledons</taxon>
        <taxon>Gunneridae</taxon>
        <taxon>Pentapetalae</taxon>
        <taxon>asterids</taxon>
        <taxon>lamiids</taxon>
        <taxon>Boraginales</taxon>
        <taxon>Boraginaceae</taxon>
        <taxon>Boraginoideae</taxon>
        <taxon>Lithospermeae</taxon>
        <taxon>Lithospermum</taxon>
    </lineage>
</organism>
<accession>A0AAV3NU97</accession>
<reference evidence="2 3" key="1">
    <citation type="submission" date="2024-01" db="EMBL/GenBank/DDBJ databases">
        <title>The complete chloroplast genome sequence of Lithospermum erythrorhizon: insights into the phylogenetic relationship among Boraginaceae species and the maternal lineages of purple gromwells.</title>
        <authorList>
            <person name="Okada T."/>
            <person name="Watanabe K."/>
        </authorList>
    </citation>
    <scope>NUCLEOTIDE SEQUENCE [LARGE SCALE GENOMIC DNA]</scope>
</reference>
<dbReference type="EMBL" id="BAABME010000405">
    <property type="protein sequence ID" value="GAA0142498.1"/>
    <property type="molecule type" value="Genomic_DNA"/>
</dbReference>
<dbReference type="AlphaFoldDB" id="A0AAV3NU97"/>
<gene>
    <name evidence="2" type="ORF">LIER_03384</name>
</gene>
<feature type="coiled-coil region" evidence="1">
    <location>
        <begin position="9"/>
        <end position="55"/>
    </location>
</feature>
<protein>
    <submittedName>
        <fullName evidence="2">Uncharacterized protein</fullName>
    </submittedName>
</protein>
<evidence type="ECO:0000313" key="3">
    <source>
        <dbReference type="Proteomes" id="UP001454036"/>
    </source>
</evidence>
<comment type="caution">
    <text evidence="2">The sequence shown here is derived from an EMBL/GenBank/DDBJ whole genome shotgun (WGS) entry which is preliminary data.</text>
</comment>
<sequence>MCEQRRLKEKHWTRRADFLEEDNRDLKAQVPYDKAASLKEELKKVKGELAESQRINVLLNTKKRKLVEDYLGLRKRHEEVATQRDKLQAESSGFDLQINQLSGYRDVVVTEASRATQETKRLEGEVKLLEDEAIQHPNKLWAAVENYKQSFEFEAVLAAAVESFKKSPEFLDALGANGAYGTCSFVRKYKEKYLGLRSNYEEFQEDYNSSWFVNLNLDALSKDEEDEEAAPSSNNAAPKA</sequence>
<keyword evidence="3" id="KW-1185">Reference proteome</keyword>